<dbReference type="RefSeq" id="XP_013025461.1">
    <property type="nucleotide sequence ID" value="XM_013170007.1"/>
</dbReference>
<keyword evidence="1" id="KW-0812">Transmembrane</keyword>
<feature type="transmembrane region" description="Helical" evidence="1">
    <location>
        <begin position="124"/>
        <end position="140"/>
    </location>
</feature>
<name>S9VV95_SCHCR</name>
<evidence type="ECO:0000313" key="2">
    <source>
        <dbReference type="EMBL" id="EPY50109.1"/>
    </source>
</evidence>
<protein>
    <submittedName>
        <fullName evidence="2">Uncharacterized protein</fullName>
    </submittedName>
</protein>
<proteinExistence type="predicted"/>
<dbReference type="GeneID" id="25039374"/>
<evidence type="ECO:0000256" key="1">
    <source>
        <dbReference type="SAM" id="Phobius"/>
    </source>
</evidence>
<dbReference type="HOGENOM" id="CLU_1826419_0_0_1"/>
<dbReference type="EMBL" id="KE546994">
    <property type="protein sequence ID" value="EPY50109.1"/>
    <property type="molecule type" value="Genomic_DNA"/>
</dbReference>
<accession>S9VV95</accession>
<dbReference type="AlphaFoldDB" id="S9VV95"/>
<keyword evidence="1" id="KW-1133">Transmembrane helix</keyword>
<keyword evidence="3" id="KW-1185">Reference proteome</keyword>
<organism evidence="2 3">
    <name type="scientific">Schizosaccharomyces cryophilus (strain OY26 / ATCC MYA-4695 / CBS 11777 / NBRC 106824 / NRRL Y48691)</name>
    <name type="common">Fission yeast</name>
    <dbReference type="NCBI Taxonomy" id="653667"/>
    <lineage>
        <taxon>Eukaryota</taxon>
        <taxon>Fungi</taxon>
        <taxon>Dikarya</taxon>
        <taxon>Ascomycota</taxon>
        <taxon>Taphrinomycotina</taxon>
        <taxon>Schizosaccharomycetes</taxon>
        <taxon>Schizosaccharomycetales</taxon>
        <taxon>Schizosaccharomycetaceae</taxon>
        <taxon>Schizosaccharomyces</taxon>
    </lineage>
</organism>
<keyword evidence="1" id="KW-0472">Membrane</keyword>
<dbReference type="Proteomes" id="UP000015464">
    <property type="component" value="Unassembled WGS sequence"/>
</dbReference>
<feature type="transmembrane region" description="Helical" evidence="1">
    <location>
        <begin position="96"/>
        <end position="118"/>
    </location>
</feature>
<sequence>MDLGASMRQAKTYQSTFLYHPCRLYTIGKHHGHAMGTRVCLKGYSKDNRIFVSCAIILIETSYLINSDSDSDSDEKTLRNFVKTRRMDKEHLDTTMYSKFCGNVLLILQSLIHAVFWIGPLDNLATSLHFFILFLFYFFCF</sequence>
<reference evidence="2 3" key="1">
    <citation type="journal article" date="2011" name="Science">
        <title>Comparative functional genomics of the fission yeasts.</title>
        <authorList>
            <person name="Rhind N."/>
            <person name="Chen Z."/>
            <person name="Yassour M."/>
            <person name="Thompson D.A."/>
            <person name="Haas B.J."/>
            <person name="Habib N."/>
            <person name="Wapinski I."/>
            <person name="Roy S."/>
            <person name="Lin M.F."/>
            <person name="Heiman D.I."/>
            <person name="Young S.K."/>
            <person name="Furuya K."/>
            <person name="Guo Y."/>
            <person name="Pidoux A."/>
            <person name="Chen H.M."/>
            <person name="Robbertse B."/>
            <person name="Goldberg J.M."/>
            <person name="Aoki K."/>
            <person name="Bayne E.H."/>
            <person name="Berlin A.M."/>
            <person name="Desjardins C.A."/>
            <person name="Dobbs E."/>
            <person name="Dukaj L."/>
            <person name="Fan L."/>
            <person name="FitzGerald M.G."/>
            <person name="French C."/>
            <person name="Gujja S."/>
            <person name="Hansen K."/>
            <person name="Keifenheim D."/>
            <person name="Levin J.Z."/>
            <person name="Mosher R.A."/>
            <person name="Mueller C.A."/>
            <person name="Pfiffner J."/>
            <person name="Priest M."/>
            <person name="Russ C."/>
            <person name="Smialowska A."/>
            <person name="Swoboda P."/>
            <person name="Sykes S.M."/>
            <person name="Vaughn M."/>
            <person name="Vengrova S."/>
            <person name="Yoder R."/>
            <person name="Zeng Q."/>
            <person name="Allshire R."/>
            <person name="Baulcombe D."/>
            <person name="Birren B.W."/>
            <person name="Brown W."/>
            <person name="Ekwall K."/>
            <person name="Kellis M."/>
            <person name="Leatherwood J."/>
            <person name="Levin H."/>
            <person name="Margalit H."/>
            <person name="Martienssen R."/>
            <person name="Nieduszynski C.A."/>
            <person name="Spatafora J.W."/>
            <person name="Friedman N."/>
            <person name="Dalgaard J.Z."/>
            <person name="Baumann P."/>
            <person name="Niki H."/>
            <person name="Regev A."/>
            <person name="Nusbaum C."/>
        </authorList>
    </citation>
    <scope>NUCLEOTIDE SEQUENCE [LARGE SCALE GENOMIC DNA]</scope>
    <source>
        <strain evidence="3">OY26 / ATCC MYA-4695 / CBS 11777 / NBRC 106824 / NRRL Y48691</strain>
    </source>
</reference>
<gene>
    <name evidence="2" type="ORF">SPOG_05486</name>
</gene>
<evidence type="ECO:0000313" key="3">
    <source>
        <dbReference type="Proteomes" id="UP000015464"/>
    </source>
</evidence>